<comment type="caution">
    <text evidence="2">The sequence shown here is derived from an EMBL/GenBank/DDBJ whole genome shotgun (WGS) entry which is preliminary data.</text>
</comment>
<dbReference type="AlphaFoldDB" id="A0A2J8KFI8"/>
<evidence type="ECO:0000256" key="1">
    <source>
        <dbReference type="SAM" id="MobiDB-lite"/>
    </source>
</evidence>
<name>A0A2J8KFI8_PANTR</name>
<reference evidence="2 3" key="1">
    <citation type="submission" date="2017-12" db="EMBL/GenBank/DDBJ databases">
        <title>High-resolution comparative analysis of great ape genomes.</title>
        <authorList>
            <person name="Pollen A."/>
            <person name="Hastie A."/>
            <person name="Hormozdiari F."/>
            <person name="Dougherty M."/>
            <person name="Liu R."/>
            <person name="Chaisson M."/>
            <person name="Hoppe E."/>
            <person name="Hill C."/>
            <person name="Pang A."/>
            <person name="Hillier L."/>
            <person name="Baker C."/>
            <person name="Armstrong J."/>
            <person name="Shendure J."/>
            <person name="Paten B."/>
            <person name="Wilson R."/>
            <person name="Chao H."/>
            <person name="Schneider V."/>
            <person name="Ventura M."/>
            <person name="Kronenberg Z."/>
            <person name="Murali S."/>
            <person name="Gordon D."/>
            <person name="Cantsilieris S."/>
            <person name="Munson K."/>
            <person name="Nelson B."/>
            <person name="Raja A."/>
            <person name="Underwood J."/>
            <person name="Diekhans M."/>
            <person name="Fiddes I."/>
            <person name="Haussler D."/>
            <person name="Eichler E."/>
        </authorList>
    </citation>
    <scope>NUCLEOTIDE SEQUENCE [LARGE SCALE GENOMIC DNA]</scope>
    <source>
        <strain evidence="2">Yerkes chimp pedigree #C0471</strain>
    </source>
</reference>
<protein>
    <submittedName>
        <fullName evidence="2">BECN1 isoform 4</fullName>
    </submittedName>
</protein>
<evidence type="ECO:0000313" key="3">
    <source>
        <dbReference type="Proteomes" id="UP000236370"/>
    </source>
</evidence>
<dbReference type="EMBL" id="NBAG03000371">
    <property type="protein sequence ID" value="PNI33788.1"/>
    <property type="molecule type" value="Genomic_DNA"/>
</dbReference>
<feature type="region of interest" description="Disordered" evidence="1">
    <location>
        <begin position="43"/>
        <end position="76"/>
    </location>
</feature>
<gene>
    <name evidence="2" type="ORF">CK820_G0038950</name>
</gene>
<dbReference type="Proteomes" id="UP000236370">
    <property type="component" value="Unassembled WGS sequence"/>
</dbReference>
<feature type="compositionally biased region" description="Basic and acidic residues" evidence="1">
    <location>
        <begin position="66"/>
        <end position="76"/>
    </location>
</feature>
<evidence type="ECO:0000313" key="2">
    <source>
        <dbReference type="EMBL" id="PNI33788.1"/>
    </source>
</evidence>
<accession>A0A2J8KFI8</accession>
<organism evidence="2 3">
    <name type="scientific">Pan troglodytes</name>
    <name type="common">Chimpanzee</name>
    <dbReference type="NCBI Taxonomy" id="9598"/>
    <lineage>
        <taxon>Eukaryota</taxon>
        <taxon>Metazoa</taxon>
        <taxon>Chordata</taxon>
        <taxon>Craniata</taxon>
        <taxon>Vertebrata</taxon>
        <taxon>Euteleostomi</taxon>
        <taxon>Mammalia</taxon>
        <taxon>Eutheria</taxon>
        <taxon>Euarchontoglires</taxon>
        <taxon>Primates</taxon>
        <taxon>Haplorrhini</taxon>
        <taxon>Catarrhini</taxon>
        <taxon>Hominidae</taxon>
        <taxon>Pan</taxon>
    </lineage>
</organism>
<proteinExistence type="predicted"/>
<sequence>MEGSKTSNNSTMQVSFVCQRCSQPLKLDTSFKILDRVTIQELTGQRDPWKEGGQECGSSITYHSPGETRRDPGGRD</sequence>